<dbReference type="InterPro" id="IPR015890">
    <property type="entry name" value="Chorismate_C"/>
</dbReference>
<dbReference type="PANTHER" id="PTHR42839">
    <property type="entry name" value="ISOCHORISMATE SYNTHASE ENTC"/>
    <property type="match status" value="1"/>
</dbReference>
<evidence type="ECO:0000256" key="5">
    <source>
        <dbReference type="ARBA" id="ARBA00041564"/>
    </source>
</evidence>
<proteinExistence type="inferred from homology"/>
<dbReference type="AlphaFoldDB" id="A0ABD5Y5X4"/>
<dbReference type="GO" id="GO:0008909">
    <property type="term" value="F:isochorismate synthase activity"/>
    <property type="evidence" value="ECO:0007669"/>
    <property type="project" value="UniProtKB-EC"/>
</dbReference>
<feature type="domain" description="Chorismate-utilising enzyme C-terminal" evidence="7">
    <location>
        <begin position="187"/>
        <end position="439"/>
    </location>
</feature>
<dbReference type="EMBL" id="JBHTAS010000001">
    <property type="protein sequence ID" value="MFC7142823.1"/>
    <property type="molecule type" value="Genomic_DNA"/>
</dbReference>
<organism evidence="8 9">
    <name type="scientific">Halosimplex aquaticum</name>
    <dbReference type="NCBI Taxonomy" id="3026162"/>
    <lineage>
        <taxon>Archaea</taxon>
        <taxon>Methanobacteriati</taxon>
        <taxon>Methanobacteriota</taxon>
        <taxon>Stenosarchaea group</taxon>
        <taxon>Halobacteria</taxon>
        <taxon>Halobacteriales</taxon>
        <taxon>Haloarculaceae</taxon>
        <taxon>Halosimplex</taxon>
    </lineage>
</organism>
<evidence type="ECO:0000313" key="8">
    <source>
        <dbReference type="EMBL" id="MFC7142823.1"/>
    </source>
</evidence>
<dbReference type="PANTHER" id="PTHR42839:SF2">
    <property type="entry name" value="ISOCHORISMATE SYNTHASE ENTC"/>
    <property type="match status" value="1"/>
</dbReference>
<evidence type="ECO:0000259" key="7">
    <source>
        <dbReference type="Pfam" id="PF00425"/>
    </source>
</evidence>
<keyword evidence="9" id="KW-1185">Reference proteome</keyword>
<dbReference type="Gene3D" id="3.60.120.10">
    <property type="entry name" value="Anthranilate synthase"/>
    <property type="match status" value="1"/>
</dbReference>
<evidence type="ECO:0000256" key="3">
    <source>
        <dbReference type="ARBA" id="ARBA00012824"/>
    </source>
</evidence>
<accession>A0ABD5Y5X4</accession>
<evidence type="ECO:0000256" key="6">
    <source>
        <dbReference type="SAM" id="MobiDB-lite"/>
    </source>
</evidence>
<evidence type="ECO:0000313" key="9">
    <source>
        <dbReference type="Proteomes" id="UP001596432"/>
    </source>
</evidence>
<dbReference type="EC" id="5.4.4.2" evidence="3"/>
<sequence length="448" mass="47925">MEPLRGDESSVDPGETTIATRGREVGPVPVGAVLRELPRPAVAWSEAGQQVAAGGSAATIAADGPGRFDTVRRAGEALFAGRTVASDLPRAARPRLFGGFAFHEDDKDDGQSQWDGFPDAQFVLPAVQVVSDADGSTWVVATATGPSAASTADERLGEWAERVASLDDELPTGGPGIERRTYTPDDAGWRRQVEAAVERIERGTLRKVVLAQALTVDLRDELSVPAVYARLSETYPDCFRFLVAPEGGGQFFGATPERLVSRDGRTVTTEALAGSTGRGDTPEEDEWLASELQESAKDSHEHELVVEAIKAQLDPFATSISTGDRTVRRLATVQHLQTPVTAELAEDDHVLSLVEALHPTPAVGGLPPDEALETITETETFERGWYASPVGWFDADGDGTFAVAIRSAVATGRRATLFAGNGIVGDSDPDREWDEVQLKYRPVLDALE</sequence>
<evidence type="ECO:0000256" key="2">
    <source>
        <dbReference type="ARBA" id="ARBA00005297"/>
    </source>
</evidence>
<keyword evidence="4" id="KW-0413">Isomerase</keyword>
<reference evidence="8 9" key="1">
    <citation type="journal article" date="2019" name="Int. J. Syst. Evol. Microbiol.">
        <title>The Global Catalogue of Microorganisms (GCM) 10K type strain sequencing project: providing services to taxonomists for standard genome sequencing and annotation.</title>
        <authorList>
            <consortium name="The Broad Institute Genomics Platform"/>
            <consortium name="The Broad Institute Genome Sequencing Center for Infectious Disease"/>
            <person name="Wu L."/>
            <person name="Ma J."/>
        </authorList>
    </citation>
    <scope>NUCLEOTIDE SEQUENCE [LARGE SCALE GENOMIC DNA]</scope>
    <source>
        <strain evidence="8 9">XZYJT29</strain>
    </source>
</reference>
<comment type="similarity">
    <text evidence="2">Belongs to the isochorismate synthase family.</text>
</comment>
<gene>
    <name evidence="8" type="ORF">ACFQMA_23690</name>
</gene>
<evidence type="ECO:0000256" key="1">
    <source>
        <dbReference type="ARBA" id="ARBA00000799"/>
    </source>
</evidence>
<dbReference type="Pfam" id="PF00425">
    <property type="entry name" value="Chorismate_bind"/>
    <property type="match status" value="1"/>
</dbReference>
<feature type="region of interest" description="Disordered" evidence="6">
    <location>
        <begin position="1"/>
        <end position="25"/>
    </location>
</feature>
<dbReference type="InterPro" id="IPR005801">
    <property type="entry name" value="ADC_synthase"/>
</dbReference>
<evidence type="ECO:0000256" key="4">
    <source>
        <dbReference type="ARBA" id="ARBA00023235"/>
    </source>
</evidence>
<name>A0ABD5Y5X4_9EURY</name>
<protein>
    <recommendedName>
        <fullName evidence="3">isochorismate synthase</fullName>
        <ecNumber evidence="3">5.4.4.2</ecNumber>
    </recommendedName>
    <alternativeName>
        <fullName evidence="5">Isochorismate mutase</fullName>
    </alternativeName>
</protein>
<comment type="catalytic activity">
    <reaction evidence="1">
        <text>chorismate = isochorismate</text>
        <dbReference type="Rhea" id="RHEA:18985"/>
        <dbReference type="ChEBI" id="CHEBI:29748"/>
        <dbReference type="ChEBI" id="CHEBI:29780"/>
        <dbReference type="EC" id="5.4.4.2"/>
    </reaction>
</comment>
<dbReference type="RefSeq" id="WP_274323872.1">
    <property type="nucleotide sequence ID" value="NZ_CP118158.1"/>
</dbReference>
<dbReference type="Proteomes" id="UP001596432">
    <property type="component" value="Unassembled WGS sequence"/>
</dbReference>
<dbReference type="InterPro" id="IPR004561">
    <property type="entry name" value="IsoChor_synthase"/>
</dbReference>
<dbReference type="NCBIfam" id="TIGR00543">
    <property type="entry name" value="isochor_syn"/>
    <property type="match status" value="1"/>
</dbReference>
<comment type="caution">
    <text evidence="8">The sequence shown here is derived from an EMBL/GenBank/DDBJ whole genome shotgun (WGS) entry which is preliminary data.</text>
</comment>
<dbReference type="GeneID" id="78823176"/>
<dbReference type="SUPFAM" id="SSF56322">
    <property type="entry name" value="ADC synthase"/>
    <property type="match status" value="1"/>
</dbReference>